<keyword evidence="1" id="KW-0812">Transmembrane</keyword>
<dbReference type="EMBL" id="MT631553">
    <property type="protein sequence ID" value="QNO53843.1"/>
    <property type="molecule type" value="Genomic_DNA"/>
</dbReference>
<feature type="transmembrane region" description="Helical" evidence="1">
    <location>
        <begin position="150"/>
        <end position="168"/>
    </location>
</feature>
<name>A0A7G9Z0Q9_9EURY</name>
<proteinExistence type="predicted"/>
<organism evidence="2">
    <name type="scientific">Candidatus Methanophagaceae archaeon ANME-1 ERB6</name>
    <dbReference type="NCBI Taxonomy" id="2759912"/>
    <lineage>
        <taxon>Archaea</taxon>
        <taxon>Methanobacteriati</taxon>
        <taxon>Methanobacteriota</taxon>
        <taxon>Stenosarchaea group</taxon>
        <taxon>Methanomicrobia</taxon>
        <taxon>Candidatus Methanophagales</taxon>
        <taxon>Candidatus Methanophagaceae</taxon>
    </lineage>
</organism>
<evidence type="ECO:0000256" key="1">
    <source>
        <dbReference type="SAM" id="Phobius"/>
    </source>
</evidence>
<keyword evidence="1" id="KW-1133">Transmembrane helix</keyword>
<feature type="transmembrane region" description="Helical" evidence="1">
    <location>
        <begin position="64"/>
        <end position="88"/>
    </location>
</feature>
<gene>
    <name evidence="2" type="ORF">ALDDBJOO_00019</name>
</gene>
<feature type="transmembrane region" description="Helical" evidence="1">
    <location>
        <begin position="26"/>
        <end position="52"/>
    </location>
</feature>
<evidence type="ECO:0000313" key="2">
    <source>
        <dbReference type="EMBL" id="QNO53843.1"/>
    </source>
</evidence>
<dbReference type="InterPro" id="IPR021683">
    <property type="entry name" value="DUF3267"/>
</dbReference>
<accession>A0A7G9Z0Q9</accession>
<evidence type="ECO:0008006" key="3">
    <source>
        <dbReference type="Google" id="ProtNLM"/>
    </source>
</evidence>
<protein>
    <recommendedName>
        <fullName evidence="3">Zincin peptidase</fullName>
    </recommendedName>
</protein>
<dbReference type="Pfam" id="PF11667">
    <property type="entry name" value="DUF3267"/>
    <property type="match status" value="1"/>
</dbReference>
<sequence length="296" mass="32500">MTLIKQQPFNLDGRKELGKLEMSKEVVVTLIGMGTLALFAFGFFFTGLYTLFTGKVGFNFDFTSGTILISVALFIGTVVLHELIHGVFMSKYGGKPRYGAGIAYILPYFYATTKTAFLRNQFIVIAIAPLVVISLVGIGLMAAFPSLAHWIFIPFVVNASGAVGDLWVTRNVLRYPKHVLLEDRKTGLIIYGKETDKPMNISTTGFGSRFFKVFILCFFAVGLLMGIAPIALDILGVESFTIGPTNSLYTIFEFHSPEKGFDFTLHLLPILAISVIAGLVYVIIKTGKPRNHAMTG</sequence>
<feature type="transmembrane region" description="Helical" evidence="1">
    <location>
        <begin position="210"/>
        <end position="232"/>
    </location>
</feature>
<keyword evidence="1" id="KW-0472">Membrane</keyword>
<feature type="transmembrane region" description="Helical" evidence="1">
    <location>
        <begin position="263"/>
        <end position="284"/>
    </location>
</feature>
<reference evidence="2" key="1">
    <citation type="submission" date="2020-06" db="EMBL/GenBank/DDBJ databases">
        <title>Unique genomic features of the anaerobic methanotrophic archaea.</title>
        <authorList>
            <person name="Chadwick G.L."/>
            <person name="Skennerton C.T."/>
            <person name="Laso-Perez R."/>
            <person name="Leu A.O."/>
            <person name="Speth D.R."/>
            <person name="Yu H."/>
            <person name="Morgan-Lang C."/>
            <person name="Hatzenpichler R."/>
            <person name="Goudeau D."/>
            <person name="Malmstrom R."/>
            <person name="Brazelton W.J."/>
            <person name="Woyke T."/>
            <person name="Hallam S.J."/>
            <person name="Tyson G.W."/>
            <person name="Wegener G."/>
            <person name="Boetius A."/>
            <person name="Orphan V."/>
        </authorList>
    </citation>
    <scope>NUCLEOTIDE SEQUENCE</scope>
</reference>
<feature type="transmembrane region" description="Helical" evidence="1">
    <location>
        <begin position="122"/>
        <end position="144"/>
    </location>
</feature>
<dbReference type="AlphaFoldDB" id="A0A7G9Z0Q9"/>